<dbReference type="GO" id="GO:0008270">
    <property type="term" value="F:zinc ion binding"/>
    <property type="evidence" value="ECO:0007669"/>
    <property type="project" value="UniProtKB-UniRule"/>
</dbReference>
<sequence length="287" mass="32483">AERGKMCLVFLHVLVCPQSFTITISGSHTNEEMNEGLTIPSFVRKESMPSLSVFVGKNVSDQVMLIGDIAVPYGLQNADPCTARSCLWPKAKDGNVYVPYRISNQYSQREKCIIKKGLKSFAKCTCVRFIPANCKRQRNFLDIKSDKGCYSYLGRQEGPQVVSLEREGCVYQSTIQHELLHALGFKHEQSRSDRDLHVRILLRNVEPGESKTPLRKVNTNNLGTPYDYNSVMHYGRYAFSRNGQPTIVPIPNPNVCIGRATEMSANDILRVNRLYKCGKQLEEEENE</sequence>
<feature type="active site" evidence="1">
    <location>
        <position position="178"/>
    </location>
</feature>
<dbReference type="Pfam" id="PF01400">
    <property type="entry name" value="Astacin"/>
    <property type="match status" value="1"/>
</dbReference>
<evidence type="ECO:0000313" key="5">
    <source>
        <dbReference type="Proteomes" id="UP000694523"/>
    </source>
</evidence>
<feature type="signal peptide" evidence="2">
    <location>
        <begin position="1"/>
        <end position="21"/>
    </location>
</feature>
<dbReference type="EC" id="3.4.24.-" evidence="2"/>
<evidence type="ECO:0000259" key="3">
    <source>
        <dbReference type="PROSITE" id="PS51864"/>
    </source>
</evidence>
<reference evidence="4" key="2">
    <citation type="submission" date="2025-09" db="UniProtKB">
        <authorList>
            <consortium name="Ensembl"/>
        </authorList>
    </citation>
    <scope>IDENTIFICATION</scope>
</reference>
<comment type="cofactor">
    <cofactor evidence="1 2">
        <name>Zn(2+)</name>
        <dbReference type="ChEBI" id="CHEBI:29105"/>
    </cofactor>
    <text evidence="1 2">Binds 1 zinc ion per subunit.</text>
</comment>
<keyword evidence="1 2" id="KW-0482">Metalloprotease</keyword>
<dbReference type="PROSITE" id="PS51864">
    <property type="entry name" value="ASTACIN"/>
    <property type="match status" value="1"/>
</dbReference>
<keyword evidence="1 2" id="KW-0862">Zinc</keyword>
<dbReference type="SUPFAM" id="SSF55486">
    <property type="entry name" value="Metalloproteases ('zincins'), catalytic domain"/>
    <property type="match status" value="1"/>
</dbReference>
<dbReference type="GO" id="GO:0004222">
    <property type="term" value="F:metalloendopeptidase activity"/>
    <property type="evidence" value="ECO:0007669"/>
    <property type="project" value="UniProtKB-UniRule"/>
</dbReference>
<proteinExistence type="predicted"/>
<dbReference type="PANTHER" id="PTHR10127">
    <property type="entry name" value="DISCOIDIN, CUB, EGF, LAMININ , AND ZINC METALLOPROTEASE DOMAIN CONTAINING"/>
    <property type="match status" value="1"/>
</dbReference>
<keyword evidence="1 2" id="KW-0479">Metal-binding</keyword>
<accession>A0A8C6S6M9</accession>
<dbReference type="InterPro" id="IPR001506">
    <property type="entry name" value="Peptidase_M12A"/>
</dbReference>
<feature type="binding site" evidence="1">
    <location>
        <position position="181"/>
    </location>
    <ligand>
        <name>Zn(2+)</name>
        <dbReference type="ChEBI" id="CHEBI:29105"/>
        <note>catalytic</note>
    </ligand>
</feature>
<feature type="binding site" evidence="1">
    <location>
        <position position="177"/>
    </location>
    <ligand>
        <name>Zn(2+)</name>
        <dbReference type="ChEBI" id="CHEBI:29105"/>
        <note>catalytic</note>
    </ligand>
</feature>
<feature type="chain" id="PRO_5034941898" description="Metalloendopeptidase" evidence="2">
    <location>
        <begin position="22"/>
        <end position="287"/>
    </location>
</feature>
<feature type="binding site" evidence="1">
    <location>
        <position position="187"/>
    </location>
    <ligand>
        <name>Zn(2+)</name>
        <dbReference type="ChEBI" id="CHEBI:29105"/>
        <note>catalytic</note>
    </ligand>
</feature>
<keyword evidence="2" id="KW-0732">Signal</keyword>
<feature type="domain" description="Peptidase M12A" evidence="3">
    <location>
        <begin position="77"/>
        <end position="278"/>
    </location>
</feature>
<dbReference type="FunFam" id="3.40.390.10:FF:000038">
    <property type="entry name" value="Metalloendopeptidase"/>
    <property type="match status" value="1"/>
</dbReference>
<organism evidence="4 5">
    <name type="scientific">Neogobius melanostomus</name>
    <name type="common">round goby</name>
    <dbReference type="NCBI Taxonomy" id="47308"/>
    <lineage>
        <taxon>Eukaryota</taxon>
        <taxon>Metazoa</taxon>
        <taxon>Chordata</taxon>
        <taxon>Craniata</taxon>
        <taxon>Vertebrata</taxon>
        <taxon>Euteleostomi</taxon>
        <taxon>Actinopterygii</taxon>
        <taxon>Neopterygii</taxon>
        <taxon>Teleostei</taxon>
        <taxon>Neoteleostei</taxon>
        <taxon>Acanthomorphata</taxon>
        <taxon>Gobiaria</taxon>
        <taxon>Gobiiformes</taxon>
        <taxon>Gobioidei</taxon>
        <taxon>Gobiidae</taxon>
        <taxon>Benthophilinae</taxon>
        <taxon>Neogobiini</taxon>
        <taxon>Neogobius</taxon>
    </lineage>
</organism>
<dbReference type="Ensembl" id="ENSNMLT00000001149.1">
    <property type="protein sequence ID" value="ENSNMLP00000000981.1"/>
    <property type="gene ID" value="ENSNMLG00000000753.1"/>
</dbReference>
<dbReference type="GO" id="GO:0006508">
    <property type="term" value="P:proteolysis"/>
    <property type="evidence" value="ECO:0007669"/>
    <property type="project" value="UniProtKB-KW"/>
</dbReference>
<dbReference type="PRINTS" id="PR00480">
    <property type="entry name" value="ASTACIN"/>
</dbReference>
<comment type="caution">
    <text evidence="1">Lacks conserved residue(s) required for the propagation of feature annotation.</text>
</comment>
<dbReference type="AlphaFoldDB" id="A0A8C6S6M9"/>
<dbReference type="Gene3D" id="3.40.390.10">
    <property type="entry name" value="Collagenase (Catalytic Domain)"/>
    <property type="match status" value="1"/>
</dbReference>
<evidence type="ECO:0000313" key="4">
    <source>
        <dbReference type="Ensembl" id="ENSNMLP00000000981.1"/>
    </source>
</evidence>
<dbReference type="SMART" id="SM00235">
    <property type="entry name" value="ZnMc"/>
    <property type="match status" value="1"/>
</dbReference>
<evidence type="ECO:0000256" key="2">
    <source>
        <dbReference type="RuleBase" id="RU361183"/>
    </source>
</evidence>
<keyword evidence="1 2" id="KW-0378">Hydrolase</keyword>
<dbReference type="PANTHER" id="PTHR10127:SF899">
    <property type="entry name" value="ASTACIN-LIKE METALLOENDOPEPTIDASE-RELATED"/>
    <property type="match status" value="1"/>
</dbReference>
<reference evidence="4" key="1">
    <citation type="submission" date="2025-08" db="UniProtKB">
        <authorList>
            <consortium name="Ensembl"/>
        </authorList>
    </citation>
    <scope>IDENTIFICATION</scope>
</reference>
<dbReference type="Proteomes" id="UP000694523">
    <property type="component" value="Unplaced"/>
</dbReference>
<name>A0A8C6S6M9_9GOBI</name>
<dbReference type="InterPro" id="IPR024079">
    <property type="entry name" value="MetalloPept_cat_dom_sf"/>
</dbReference>
<keyword evidence="1 2" id="KW-0645">Protease</keyword>
<keyword evidence="5" id="KW-1185">Reference proteome</keyword>
<dbReference type="InterPro" id="IPR006026">
    <property type="entry name" value="Peptidase_Metallo"/>
</dbReference>
<evidence type="ECO:0000256" key="1">
    <source>
        <dbReference type="PROSITE-ProRule" id="PRU01211"/>
    </source>
</evidence>
<protein>
    <recommendedName>
        <fullName evidence="2">Metalloendopeptidase</fullName>
        <ecNumber evidence="2">3.4.24.-</ecNumber>
    </recommendedName>
</protein>